<dbReference type="GO" id="GO:0009082">
    <property type="term" value="P:branched-chain amino acid biosynthetic process"/>
    <property type="evidence" value="ECO:0007669"/>
    <property type="project" value="UniProtKB-KW"/>
</dbReference>
<keyword evidence="3" id="KW-0032">Aminotransferase</keyword>
<evidence type="ECO:0000256" key="1">
    <source>
        <dbReference type="ARBA" id="ARBA00022605"/>
    </source>
</evidence>
<evidence type="ECO:0000313" key="3">
    <source>
        <dbReference type="EMBL" id="KAH0518334.1"/>
    </source>
</evidence>
<evidence type="ECO:0000256" key="2">
    <source>
        <dbReference type="ARBA" id="ARBA00023304"/>
    </source>
</evidence>
<dbReference type="Proteomes" id="UP000710432">
    <property type="component" value="Unassembled WGS sequence"/>
</dbReference>
<keyword evidence="3" id="KW-0808">Transferase</keyword>
<dbReference type="SUPFAM" id="SSF56752">
    <property type="entry name" value="D-aminoacid aminotransferase-like PLP-dependent enzymes"/>
    <property type="match status" value="1"/>
</dbReference>
<keyword evidence="1" id="KW-0028">Amino-acid biosynthesis</keyword>
<evidence type="ECO:0000313" key="4">
    <source>
        <dbReference type="Proteomes" id="UP000710432"/>
    </source>
</evidence>
<dbReference type="GO" id="GO:0008483">
    <property type="term" value="F:transaminase activity"/>
    <property type="evidence" value="ECO:0007669"/>
    <property type="project" value="UniProtKB-KW"/>
</dbReference>
<accession>A0A8J6L344</accession>
<organism evidence="3 4">
    <name type="scientific">Microtus ochrogaster</name>
    <name type="common">Prairie vole</name>
    <dbReference type="NCBI Taxonomy" id="79684"/>
    <lineage>
        <taxon>Eukaryota</taxon>
        <taxon>Metazoa</taxon>
        <taxon>Chordata</taxon>
        <taxon>Craniata</taxon>
        <taxon>Vertebrata</taxon>
        <taxon>Euteleostomi</taxon>
        <taxon>Mammalia</taxon>
        <taxon>Eutheria</taxon>
        <taxon>Euarchontoglires</taxon>
        <taxon>Glires</taxon>
        <taxon>Rodentia</taxon>
        <taxon>Myomorpha</taxon>
        <taxon>Muroidea</taxon>
        <taxon>Cricetidae</taxon>
        <taxon>Arvicolinae</taxon>
        <taxon>Microtus</taxon>
    </lineage>
</organism>
<keyword evidence="2" id="KW-0100">Branched-chain amino acid biosynthesis</keyword>
<dbReference type="Gene3D" id="3.20.10.10">
    <property type="entry name" value="D-amino Acid Aminotransferase, subunit A, domain 2"/>
    <property type="match status" value="1"/>
</dbReference>
<comment type="caution">
    <text evidence="3">The sequence shown here is derived from an EMBL/GenBank/DDBJ whole genome shotgun (WGS) entry which is preliminary data.</text>
</comment>
<protein>
    <submittedName>
        <fullName evidence="3">Branched-chain-amino-acid aminotransferase, mitochondrial</fullName>
    </submittedName>
</protein>
<reference evidence="3" key="1">
    <citation type="submission" date="2020-03" db="EMBL/GenBank/DDBJ databases">
        <title>Studies in the Genomics of Life Span.</title>
        <authorList>
            <person name="Glass D."/>
        </authorList>
    </citation>
    <scope>NUCLEOTIDE SEQUENCE</scope>
    <source>
        <strain evidence="3">LTLLF</strain>
        <tissue evidence="3">Muscle</tissue>
    </source>
</reference>
<proteinExistence type="predicted"/>
<dbReference type="AlphaFoldDB" id="A0A8J6L344"/>
<dbReference type="InterPro" id="IPR043132">
    <property type="entry name" value="BCAT-like_C"/>
</dbReference>
<sequence length="81" mass="8962">MGGVGDYKFPTSGEFRALEQGRLREIFGSGTACQICPVHQILYEGKPALPSEPSWTSFCPSMVNPLSEQETYHFLPDITLP</sequence>
<gene>
    <name evidence="3" type="ORF">LTLLF_116465</name>
</gene>
<name>A0A8J6L344_MICOH</name>
<dbReference type="GO" id="GO:0008652">
    <property type="term" value="P:amino acid biosynthetic process"/>
    <property type="evidence" value="ECO:0007669"/>
    <property type="project" value="UniProtKB-KW"/>
</dbReference>
<dbReference type="EMBL" id="JAATJU010011400">
    <property type="protein sequence ID" value="KAH0518334.1"/>
    <property type="molecule type" value="Genomic_DNA"/>
</dbReference>
<dbReference type="InterPro" id="IPR036038">
    <property type="entry name" value="Aminotransferase-like"/>
</dbReference>